<evidence type="ECO:0000313" key="12">
    <source>
        <dbReference type="EMBL" id="CAF9927039.1"/>
    </source>
</evidence>
<feature type="coiled-coil region" evidence="9">
    <location>
        <begin position="32"/>
        <end position="59"/>
    </location>
</feature>
<feature type="region of interest" description="Disordered" evidence="10">
    <location>
        <begin position="1"/>
        <end position="30"/>
    </location>
</feature>
<keyword evidence="13" id="KW-1185">Reference proteome</keyword>
<feature type="region of interest" description="Disordered" evidence="10">
    <location>
        <begin position="462"/>
        <end position="497"/>
    </location>
</feature>
<evidence type="ECO:0000256" key="4">
    <source>
        <dbReference type="ARBA" id="ARBA00022574"/>
    </source>
</evidence>
<keyword evidence="6" id="KW-0539">Nucleus</keyword>
<dbReference type="GO" id="GO:0030686">
    <property type="term" value="C:90S preribosome"/>
    <property type="evidence" value="ECO:0007669"/>
    <property type="project" value="TreeGrafter"/>
</dbReference>
<dbReference type="PROSITE" id="PS50082">
    <property type="entry name" value="WD_REPEATS_2"/>
    <property type="match status" value="1"/>
</dbReference>
<evidence type="ECO:0000256" key="5">
    <source>
        <dbReference type="ARBA" id="ARBA00022737"/>
    </source>
</evidence>
<dbReference type="InterPro" id="IPR019775">
    <property type="entry name" value="WD40_repeat_CS"/>
</dbReference>
<dbReference type="InterPro" id="IPR036322">
    <property type="entry name" value="WD40_repeat_dom_sf"/>
</dbReference>
<sequence>MGEEDGEARRRALEAHKAYGRGRKVSTKGVKDKKLRSNLKSLENKYKDATLKAKDAEVLLENESGFLEAEGELERTYKVRQEDLRNGIAVETAKKCFDLKLQGLGPYTADYTRNGRSLLLAGRKGHVSTMDWREGKLGCELQLQETIRDAKWLHNDQYFAVAQKKYVYIYDVNGVEIHSLQQHIEVTNMEFLPYHFLLATVVRTCLFRGTTKNIANAMQGNAGYLKYTDTSTGQMVIEMPTRLGSPTSLSQNPSNAILHIGHQNGTVTLWSPNSTTPLVKILAHKGPVRATAIDREGRYMVTAGQDMRMSVWDVRTFKEVNNYFLRQPGSSVSISDRGLVGVGWGTQVSIWKGLFDKSHKDQEKIQSPYMGWGGEGRRIERVRWCPFEDVLGISHDQGFSSIIVPGAGEPNFDALELNPYENTKQRQESEVKALLNKLKPEMISLNPDFVGKLDLTSAAQRKQEADLDRKPEDPVLKLKNKGRGKNSSLRKHLRKKGKRNIIDDERLRIDALRLEQNKRLSKRLDKNKEDLGPALARFVRKPGA</sequence>
<comment type="subcellular location">
    <subcellularLocation>
        <location evidence="2">Nucleus</location>
        <location evidence="2">Nucleolus</location>
    </subcellularLocation>
</comment>
<dbReference type="Pfam" id="PF00400">
    <property type="entry name" value="WD40"/>
    <property type="match status" value="1"/>
</dbReference>
<evidence type="ECO:0000313" key="13">
    <source>
        <dbReference type="Proteomes" id="UP000664521"/>
    </source>
</evidence>
<reference evidence="12" key="1">
    <citation type="submission" date="2021-03" db="EMBL/GenBank/DDBJ databases">
        <authorList>
            <person name="Tagirdzhanova G."/>
        </authorList>
    </citation>
    <scope>NUCLEOTIDE SEQUENCE</scope>
</reference>
<evidence type="ECO:0000256" key="10">
    <source>
        <dbReference type="SAM" id="MobiDB-lite"/>
    </source>
</evidence>
<dbReference type="OrthoDB" id="10251154at2759"/>
<evidence type="ECO:0000259" key="11">
    <source>
        <dbReference type="SMART" id="SM01033"/>
    </source>
</evidence>
<dbReference type="SMART" id="SM01033">
    <property type="entry name" value="BING4CT"/>
    <property type="match status" value="1"/>
</dbReference>
<dbReference type="SMART" id="SM00320">
    <property type="entry name" value="WD40"/>
    <property type="match status" value="3"/>
</dbReference>
<accession>A0A8H3IUG1</accession>
<dbReference type="Proteomes" id="UP000664521">
    <property type="component" value="Unassembled WGS sequence"/>
</dbReference>
<dbReference type="InterPro" id="IPR015943">
    <property type="entry name" value="WD40/YVTN_repeat-like_dom_sf"/>
</dbReference>
<dbReference type="Gene3D" id="2.130.10.10">
    <property type="entry name" value="YVTN repeat-like/Quinoprotein amine dehydrogenase"/>
    <property type="match status" value="2"/>
</dbReference>
<feature type="compositionally biased region" description="Basic and acidic residues" evidence="10">
    <location>
        <begin position="7"/>
        <end position="17"/>
    </location>
</feature>
<dbReference type="Pfam" id="PF08149">
    <property type="entry name" value="BING4CT"/>
    <property type="match status" value="1"/>
</dbReference>
<feature type="compositionally biased region" description="Basic residues" evidence="10">
    <location>
        <begin position="18"/>
        <end position="30"/>
    </location>
</feature>
<dbReference type="SUPFAM" id="SSF50978">
    <property type="entry name" value="WD40 repeat-like"/>
    <property type="match status" value="1"/>
</dbReference>
<dbReference type="AlphaFoldDB" id="A0A8H3IUG1"/>
<keyword evidence="3" id="KW-0698">rRNA processing</keyword>
<evidence type="ECO:0000256" key="2">
    <source>
        <dbReference type="ARBA" id="ARBA00004604"/>
    </source>
</evidence>
<evidence type="ECO:0000256" key="1">
    <source>
        <dbReference type="ARBA" id="ARBA00004099"/>
    </source>
</evidence>
<keyword evidence="4 8" id="KW-0853">WD repeat</keyword>
<comment type="caution">
    <text evidence="12">The sequence shown here is derived from an EMBL/GenBank/DDBJ whole genome shotgun (WGS) entry which is preliminary data.</text>
</comment>
<proteinExistence type="predicted"/>
<dbReference type="InterPro" id="IPR040315">
    <property type="entry name" value="WDR46/Utp7"/>
</dbReference>
<feature type="domain" description="BING4 C-terminal" evidence="11">
    <location>
        <begin position="368"/>
        <end position="447"/>
    </location>
</feature>
<dbReference type="GO" id="GO:0000462">
    <property type="term" value="P:maturation of SSU-rRNA from tricistronic rRNA transcript (SSU-rRNA, 5.8S rRNA, LSU-rRNA)"/>
    <property type="evidence" value="ECO:0007669"/>
    <property type="project" value="TreeGrafter"/>
</dbReference>
<dbReference type="PANTHER" id="PTHR14085">
    <property type="entry name" value="WD-REPEAT PROTEIN BING4"/>
    <property type="match status" value="1"/>
</dbReference>
<evidence type="ECO:0000256" key="3">
    <source>
        <dbReference type="ARBA" id="ARBA00022552"/>
    </source>
</evidence>
<evidence type="ECO:0000256" key="9">
    <source>
        <dbReference type="SAM" id="Coils"/>
    </source>
</evidence>
<comment type="function">
    <text evidence="1">Involved in nucleolar processing of pre-18S ribosomal RNA.</text>
</comment>
<dbReference type="InterPro" id="IPR012952">
    <property type="entry name" value="BING4_C_dom"/>
</dbReference>
<evidence type="ECO:0000256" key="6">
    <source>
        <dbReference type="ARBA" id="ARBA00023242"/>
    </source>
</evidence>
<feature type="repeat" description="WD" evidence="8">
    <location>
        <begin position="281"/>
        <end position="322"/>
    </location>
</feature>
<feature type="compositionally biased region" description="Basic residues" evidence="10">
    <location>
        <begin position="478"/>
        <end position="497"/>
    </location>
</feature>
<evidence type="ECO:0000256" key="8">
    <source>
        <dbReference type="PROSITE-ProRule" id="PRU00221"/>
    </source>
</evidence>
<dbReference type="GO" id="GO:0032040">
    <property type="term" value="C:small-subunit processome"/>
    <property type="evidence" value="ECO:0007669"/>
    <property type="project" value="TreeGrafter"/>
</dbReference>
<dbReference type="PROSITE" id="PS50294">
    <property type="entry name" value="WD_REPEATS_REGION"/>
    <property type="match status" value="1"/>
</dbReference>
<name>A0A8H3IUG1_9LECA</name>
<dbReference type="PROSITE" id="PS00678">
    <property type="entry name" value="WD_REPEATS_1"/>
    <property type="match status" value="1"/>
</dbReference>
<dbReference type="PANTHER" id="PTHR14085:SF3">
    <property type="entry name" value="WD REPEAT-CONTAINING PROTEIN 46"/>
    <property type="match status" value="1"/>
</dbReference>
<dbReference type="InterPro" id="IPR001680">
    <property type="entry name" value="WD40_rpt"/>
</dbReference>
<gene>
    <name evidence="12" type="primary">UTP7</name>
    <name evidence="12" type="ORF">HETSPECPRED_006490</name>
</gene>
<keyword evidence="9" id="KW-0175">Coiled coil</keyword>
<protein>
    <recommendedName>
        <fullName evidence="7">U three protein 7</fullName>
    </recommendedName>
</protein>
<evidence type="ECO:0000256" key="7">
    <source>
        <dbReference type="ARBA" id="ARBA00076453"/>
    </source>
</evidence>
<organism evidence="12 13">
    <name type="scientific">Heterodermia speciosa</name>
    <dbReference type="NCBI Taxonomy" id="116794"/>
    <lineage>
        <taxon>Eukaryota</taxon>
        <taxon>Fungi</taxon>
        <taxon>Dikarya</taxon>
        <taxon>Ascomycota</taxon>
        <taxon>Pezizomycotina</taxon>
        <taxon>Lecanoromycetes</taxon>
        <taxon>OSLEUM clade</taxon>
        <taxon>Lecanoromycetidae</taxon>
        <taxon>Caliciales</taxon>
        <taxon>Physciaceae</taxon>
        <taxon>Heterodermia</taxon>
    </lineage>
</organism>
<feature type="compositionally biased region" description="Basic and acidic residues" evidence="10">
    <location>
        <begin position="462"/>
        <end position="476"/>
    </location>
</feature>
<dbReference type="EMBL" id="CAJPDS010000043">
    <property type="protein sequence ID" value="CAF9927039.1"/>
    <property type="molecule type" value="Genomic_DNA"/>
</dbReference>
<keyword evidence="5" id="KW-0677">Repeat</keyword>
<dbReference type="FunFam" id="2.130.10.10:FF:000378">
    <property type="entry name" value="U3 small nucleolar RNA-associated protein 7"/>
    <property type="match status" value="1"/>
</dbReference>